<protein>
    <submittedName>
        <fullName evidence="3">Uncharacterized protein</fullName>
    </submittedName>
</protein>
<keyword evidence="2" id="KW-0472">Membrane</keyword>
<comment type="caution">
    <text evidence="3">The sequence shown here is derived from an EMBL/GenBank/DDBJ whole genome shotgun (WGS) entry which is preliminary data.</text>
</comment>
<feature type="transmembrane region" description="Helical" evidence="2">
    <location>
        <begin position="33"/>
        <end position="54"/>
    </location>
</feature>
<keyword evidence="2" id="KW-0812">Transmembrane</keyword>
<sequence length="59" mass="5872">MNNSVPSAPAAPLAARRAPGRSGDAVFSGVVRLSGWLILVLMGGLIGVLAWGGAQAWGA</sequence>
<evidence type="ECO:0000313" key="3">
    <source>
        <dbReference type="EMBL" id="MBB2176906.1"/>
    </source>
</evidence>
<reference evidence="3 4" key="1">
    <citation type="submission" date="2020-04" db="EMBL/GenBank/DDBJ databases">
        <title>Description of novel Gluconacetobacter.</title>
        <authorList>
            <person name="Sombolestani A."/>
        </authorList>
    </citation>
    <scope>NUCLEOTIDE SEQUENCE [LARGE SCALE GENOMIC DNA]</scope>
    <source>
        <strain evidence="3 4">LMG 21312</strain>
    </source>
</reference>
<dbReference type="Proteomes" id="UP000561066">
    <property type="component" value="Unassembled WGS sequence"/>
</dbReference>
<dbReference type="EMBL" id="JABEQH010000019">
    <property type="protein sequence ID" value="MBB2176906.1"/>
    <property type="molecule type" value="Genomic_DNA"/>
</dbReference>
<feature type="non-terminal residue" evidence="3">
    <location>
        <position position="59"/>
    </location>
</feature>
<proteinExistence type="predicted"/>
<organism evidence="3 4">
    <name type="scientific">Gluconacetobacter johannae</name>
    <dbReference type="NCBI Taxonomy" id="112140"/>
    <lineage>
        <taxon>Bacteria</taxon>
        <taxon>Pseudomonadati</taxon>
        <taxon>Pseudomonadota</taxon>
        <taxon>Alphaproteobacteria</taxon>
        <taxon>Acetobacterales</taxon>
        <taxon>Acetobacteraceae</taxon>
        <taxon>Gluconacetobacter</taxon>
    </lineage>
</organism>
<accession>A0A7W4P457</accession>
<keyword evidence="4" id="KW-1185">Reference proteome</keyword>
<dbReference type="AlphaFoldDB" id="A0A7W4P457"/>
<evidence type="ECO:0000256" key="1">
    <source>
        <dbReference type="SAM" id="MobiDB-lite"/>
    </source>
</evidence>
<evidence type="ECO:0000256" key="2">
    <source>
        <dbReference type="SAM" id="Phobius"/>
    </source>
</evidence>
<feature type="region of interest" description="Disordered" evidence="1">
    <location>
        <begin position="1"/>
        <end position="23"/>
    </location>
</feature>
<gene>
    <name evidence="3" type="ORF">HLH21_13410</name>
</gene>
<evidence type="ECO:0000313" key="4">
    <source>
        <dbReference type="Proteomes" id="UP000561066"/>
    </source>
</evidence>
<name>A0A7W4P457_9PROT</name>
<keyword evidence="2" id="KW-1133">Transmembrane helix</keyword>